<dbReference type="Gene3D" id="3.30.450.40">
    <property type="match status" value="1"/>
</dbReference>
<dbReference type="Gene3D" id="1.10.10.10">
    <property type="entry name" value="Winged helix-like DNA-binding domain superfamily/Winged helix DNA-binding domain"/>
    <property type="match status" value="1"/>
</dbReference>
<keyword evidence="6" id="KW-1185">Reference proteome</keyword>
<keyword evidence="3" id="KW-0804">Transcription</keyword>
<dbReference type="InterPro" id="IPR000792">
    <property type="entry name" value="Tscrpt_reg_LuxR_C"/>
</dbReference>
<dbReference type="PANTHER" id="PTHR44688:SF16">
    <property type="entry name" value="DNA-BINDING TRANSCRIPTIONAL ACTIVATOR DEVR_DOSR"/>
    <property type="match status" value="1"/>
</dbReference>
<keyword evidence="1" id="KW-0805">Transcription regulation</keyword>
<accession>A0A1V4SMG0</accession>
<dbReference type="Pfam" id="PF00196">
    <property type="entry name" value="GerE"/>
    <property type="match status" value="1"/>
</dbReference>
<reference evidence="5 6" key="1">
    <citation type="submission" date="2017-03" db="EMBL/GenBank/DDBJ databases">
        <title>Genome sequence of Clostridium hungatei DSM 14427.</title>
        <authorList>
            <person name="Poehlein A."/>
            <person name="Daniel R."/>
        </authorList>
    </citation>
    <scope>NUCLEOTIDE SEQUENCE [LARGE SCALE GENOMIC DNA]</scope>
    <source>
        <strain evidence="5 6">DSM 14427</strain>
    </source>
</reference>
<evidence type="ECO:0000313" key="5">
    <source>
        <dbReference type="EMBL" id="OPX45014.1"/>
    </source>
</evidence>
<dbReference type="GO" id="GO:0003677">
    <property type="term" value="F:DNA binding"/>
    <property type="evidence" value="ECO:0007669"/>
    <property type="project" value="UniProtKB-KW"/>
</dbReference>
<proteinExistence type="predicted"/>
<evidence type="ECO:0000256" key="2">
    <source>
        <dbReference type="ARBA" id="ARBA00023125"/>
    </source>
</evidence>
<evidence type="ECO:0000313" key="6">
    <source>
        <dbReference type="Proteomes" id="UP000191554"/>
    </source>
</evidence>
<dbReference type="Proteomes" id="UP000191554">
    <property type="component" value="Unassembled WGS sequence"/>
</dbReference>
<dbReference type="EMBL" id="MZGX01000006">
    <property type="protein sequence ID" value="OPX45014.1"/>
    <property type="molecule type" value="Genomic_DNA"/>
</dbReference>
<dbReference type="InterPro" id="IPR036388">
    <property type="entry name" value="WH-like_DNA-bd_sf"/>
</dbReference>
<dbReference type="InterPro" id="IPR016032">
    <property type="entry name" value="Sig_transdc_resp-reg_C-effctor"/>
</dbReference>
<feature type="domain" description="HTH luxR-type" evidence="4">
    <location>
        <begin position="86"/>
        <end position="151"/>
    </location>
</feature>
<dbReference type="OrthoDB" id="1738855at2"/>
<dbReference type="PRINTS" id="PR00038">
    <property type="entry name" value="HTHLUXR"/>
</dbReference>
<dbReference type="CDD" id="cd06170">
    <property type="entry name" value="LuxR_C_like"/>
    <property type="match status" value="1"/>
</dbReference>
<evidence type="ECO:0000256" key="3">
    <source>
        <dbReference type="ARBA" id="ARBA00023163"/>
    </source>
</evidence>
<comment type="caution">
    <text evidence="5">The sequence shown here is derived from an EMBL/GenBank/DDBJ whole genome shotgun (WGS) entry which is preliminary data.</text>
</comment>
<organism evidence="5 6">
    <name type="scientific">Ruminiclostridium hungatei</name>
    <name type="common">Clostridium hungatei</name>
    <dbReference type="NCBI Taxonomy" id="48256"/>
    <lineage>
        <taxon>Bacteria</taxon>
        <taxon>Bacillati</taxon>
        <taxon>Bacillota</taxon>
        <taxon>Clostridia</taxon>
        <taxon>Eubacteriales</taxon>
        <taxon>Oscillospiraceae</taxon>
        <taxon>Ruminiclostridium</taxon>
    </lineage>
</organism>
<gene>
    <name evidence="5" type="primary">alkS</name>
    <name evidence="5" type="ORF">CLHUN_12460</name>
</gene>
<keyword evidence="2" id="KW-0238">DNA-binding</keyword>
<dbReference type="SMART" id="SM00421">
    <property type="entry name" value="HTH_LUXR"/>
    <property type="match status" value="1"/>
</dbReference>
<dbReference type="STRING" id="48256.CLHUN_12460"/>
<evidence type="ECO:0000256" key="1">
    <source>
        <dbReference type="ARBA" id="ARBA00023015"/>
    </source>
</evidence>
<dbReference type="InterPro" id="IPR029016">
    <property type="entry name" value="GAF-like_dom_sf"/>
</dbReference>
<sequence>MGTNAVALSMKLKKAVYTIPQHHYCDLLKDIFLYSIPLYFNCEVLGYFVLCRLSEKIEIDLKILADLTAYKIMNEFKVGKLHSFLSDGKNCCLTKKQIEILKLMAAGIPDKVIASNQGISINTVKYHKKFIFRKLNVECTSQAVIKCLKLNILNIDEIEC</sequence>
<dbReference type="PANTHER" id="PTHR44688">
    <property type="entry name" value="DNA-BINDING TRANSCRIPTIONAL ACTIVATOR DEVR_DOSR"/>
    <property type="match status" value="1"/>
</dbReference>
<dbReference type="RefSeq" id="WP_080063694.1">
    <property type="nucleotide sequence ID" value="NZ_MZGX01000006.1"/>
</dbReference>
<evidence type="ECO:0000259" key="4">
    <source>
        <dbReference type="PROSITE" id="PS50043"/>
    </source>
</evidence>
<protein>
    <submittedName>
        <fullName evidence="5">HTH-type transcriptional regulator AlkS</fullName>
    </submittedName>
</protein>
<dbReference type="PROSITE" id="PS50043">
    <property type="entry name" value="HTH_LUXR_2"/>
    <property type="match status" value="1"/>
</dbReference>
<dbReference type="AlphaFoldDB" id="A0A1V4SMG0"/>
<dbReference type="SUPFAM" id="SSF46894">
    <property type="entry name" value="C-terminal effector domain of the bipartite response regulators"/>
    <property type="match status" value="1"/>
</dbReference>
<name>A0A1V4SMG0_RUMHU</name>
<dbReference type="GO" id="GO:0006355">
    <property type="term" value="P:regulation of DNA-templated transcription"/>
    <property type="evidence" value="ECO:0007669"/>
    <property type="project" value="InterPro"/>
</dbReference>